<accession>A0AAV6YES2</accession>
<organism evidence="1 2">
    <name type="scientific">Engystomops pustulosus</name>
    <name type="common">Tungara frog</name>
    <name type="synonym">Physalaemus pustulosus</name>
    <dbReference type="NCBI Taxonomy" id="76066"/>
    <lineage>
        <taxon>Eukaryota</taxon>
        <taxon>Metazoa</taxon>
        <taxon>Chordata</taxon>
        <taxon>Craniata</taxon>
        <taxon>Vertebrata</taxon>
        <taxon>Euteleostomi</taxon>
        <taxon>Amphibia</taxon>
        <taxon>Batrachia</taxon>
        <taxon>Anura</taxon>
        <taxon>Neobatrachia</taxon>
        <taxon>Hyloidea</taxon>
        <taxon>Leptodactylidae</taxon>
        <taxon>Leiuperinae</taxon>
        <taxon>Engystomops</taxon>
    </lineage>
</organism>
<keyword evidence="2" id="KW-1185">Reference proteome</keyword>
<evidence type="ECO:0000313" key="2">
    <source>
        <dbReference type="Proteomes" id="UP000824782"/>
    </source>
</evidence>
<evidence type="ECO:0000313" key="1">
    <source>
        <dbReference type="EMBL" id="KAG8536049.1"/>
    </source>
</evidence>
<protein>
    <submittedName>
        <fullName evidence="1">Uncharacterized protein</fullName>
    </submittedName>
</protein>
<proteinExistence type="predicted"/>
<gene>
    <name evidence="1" type="ORF">GDO81_027201</name>
</gene>
<dbReference type="AlphaFoldDB" id="A0AAV6YES2"/>
<sequence length="112" mass="13401">MNFQDFGFLEETRNSSHKIFSNGKMSKFTSLSELYLNDLQLVYRCSRIYENGILMVKNSKGGGEKWLKHIHFCLVERLYKWQHIAEIIGWERWRCLMNLRRKYGVCISISET</sequence>
<dbReference type="Proteomes" id="UP000824782">
    <property type="component" value="Unassembled WGS sequence"/>
</dbReference>
<name>A0AAV6YES2_ENGPU</name>
<dbReference type="EMBL" id="WNYA01051281">
    <property type="protein sequence ID" value="KAG8536049.1"/>
    <property type="molecule type" value="Genomic_DNA"/>
</dbReference>
<reference evidence="1" key="1">
    <citation type="thesis" date="2020" institute="ProQuest LLC" country="789 East Eisenhower Parkway, Ann Arbor, MI, USA">
        <title>Comparative Genomics and Chromosome Evolution.</title>
        <authorList>
            <person name="Mudd A.B."/>
        </authorList>
    </citation>
    <scope>NUCLEOTIDE SEQUENCE</scope>
    <source>
        <strain evidence="1">237g6f4</strain>
        <tissue evidence="1">Blood</tissue>
    </source>
</reference>
<comment type="caution">
    <text evidence="1">The sequence shown here is derived from an EMBL/GenBank/DDBJ whole genome shotgun (WGS) entry which is preliminary data.</text>
</comment>